<sequence>MNIKSKTVGYLLAFFLGGLGIHAFYYKRYVRGILYLVFCWTYIPIFLGWIDMFFIKKWHELFSNREGADKTKNMFEIEERQETKKETKTAGEAISHKSTFKNNLSFYNEDNIILPEYKHIQTSKHILESINQIKNAKKNTHSKNGISIEVTFSHSNYSFVKDSLRFAKERGQECPEIPLHAYWTSFEHLNNKQRKWYFYWREQVLNGYYPVVDLSYIILFTYELMNYSFNQNAAFNISMMVRLHEEYKERVPKLINYSERWIADMLYEVKEPELAKKWFSERKQVPPLYQQILNKEHDLSKISITSWRPYVKNYRETVFFTYNKNKIYKVFKDSIPLLKQVYEKKDIQLINRWFQATEEREIRHLFVSAVMGRSYDGVHVYIERVKTTEDLPKDVTALFKLSENITRLMNGEKREIKVEEEYLPEGFKDMMIERFLKKAKDTNKRFKVVQQSEAVEQGGEIPSPPPEEKQAEPKKSQIEFDRERISKLQSDTEGLIQIINARSEVEQEVDNEPSYKVNPVAEKEDVEKNDPNPKIIENQRSQVDVFSALGGTDCDVEDEEEFVEALSDMEKDFLLQFEDGQFSLEEANQFVKKRGIMLGMFLSELNEKANEYLGDNLLENQEDTIVIYEEYEKVLLAIKEYA</sequence>
<evidence type="ECO:0000256" key="3">
    <source>
        <dbReference type="ARBA" id="ARBA00022989"/>
    </source>
</evidence>
<evidence type="ECO:0008006" key="12">
    <source>
        <dbReference type="Google" id="ProtNLM"/>
    </source>
</evidence>
<keyword evidence="3 6" id="KW-1133">Transmembrane helix</keyword>
<evidence type="ECO:0000256" key="2">
    <source>
        <dbReference type="ARBA" id="ARBA00022692"/>
    </source>
</evidence>
<dbReference type="Pfam" id="PF05154">
    <property type="entry name" value="TM2"/>
    <property type="match status" value="1"/>
</dbReference>
<feature type="compositionally biased region" description="Basic and acidic residues" evidence="5">
    <location>
        <begin position="466"/>
        <end position="479"/>
    </location>
</feature>
<feature type="domain" description="TerB-C" evidence="9">
    <location>
        <begin position="468"/>
        <end position="634"/>
    </location>
</feature>
<evidence type="ECO:0000259" key="7">
    <source>
        <dbReference type="Pfam" id="PF05154"/>
    </source>
</evidence>
<feature type="transmembrane region" description="Helical" evidence="6">
    <location>
        <begin position="32"/>
        <end position="55"/>
    </location>
</feature>
<keyword evidence="2 6" id="KW-0812">Transmembrane</keyword>
<dbReference type="Pfam" id="PF15615">
    <property type="entry name" value="TerB_C"/>
    <property type="match status" value="1"/>
</dbReference>
<evidence type="ECO:0000313" key="11">
    <source>
        <dbReference type="Proteomes" id="UP001519293"/>
    </source>
</evidence>
<dbReference type="Pfam" id="PF13208">
    <property type="entry name" value="TerB_N"/>
    <property type="match status" value="1"/>
</dbReference>
<name>A0ABS4RFY0_9BACI</name>
<dbReference type="InterPro" id="IPR025266">
    <property type="entry name" value="TerB_N"/>
</dbReference>
<evidence type="ECO:0000259" key="9">
    <source>
        <dbReference type="Pfam" id="PF15615"/>
    </source>
</evidence>
<dbReference type="RefSeq" id="WP_066400478.1">
    <property type="nucleotide sequence ID" value="NZ_JAGIKZ010000012.1"/>
</dbReference>
<accession>A0ABS4RFY0</accession>
<proteinExistence type="predicted"/>
<evidence type="ECO:0000256" key="4">
    <source>
        <dbReference type="ARBA" id="ARBA00023136"/>
    </source>
</evidence>
<dbReference type="InterPro" id="IPR028932">
    <property type="entry name" value="TerB-C"/>
</dbReference>
<protein>
    <recommendedName>
        <fullName evidence="12">TM2 domain-containing protein</fullName>
    </recommendedName>
</protein>
<dbReference type="InterPro" id="IPR007829">
    <property type="entry name" value="TM2"/>
</dbReference>
<comment type="subcellular location">
    <subcellularLocation>
        <location evidence="1">Membrane</location>
        <topology evidence="1">Multi-pass membrane protein</topology>
    </subcellularLocation>
</comment>
<feature type="domain" description="TerB N-terminal" evidence="8">
    <location>
        <begin position="153"/>
        <end position="287"/>
    </location>
</feature>
<evidence type="ECO:0000256" key="1">
    <source>
        <dbReference type="ARBA" id="ARBA00004141"/>
    </source>
</evidence>
<evidence type="ECO:0000256" key="5">
    <source>
        <dbReference type="SAM" id="MobiDB-lite"/>
    </source>
</evidence>
<keyword evidence="4 6" id="KW-0472">Membrane</keyword>
<feature type="region of interest" description="Disordered" evidence="5">
    <location>
        <begin position="451"/>
        <end position="479"/>
    </location>
</feature>
<evidence type="ECO:0000259" key="8">
    <source>
        <dbReference type="Pfam" id="PF13208"/>
    </source>
</evidence>
<reference evidence="10 11" key="1">
    <citation type="submission" date="2021-03" db="EMBL/GenBank/DDBJ databases">
        <title>Genomic Encyclopedia of Type Strains, Phase IV (KMG-IV): sequencing the most valuable type-strain genomes for metagenomic binning, comparative biology and taxonomic classification.</title>
        <authorList>
            <person name="Goeker M."/>
        </authorList>
    </citation>
    <scope>NUCLEOTIDE SEQUENCE [LARGE SCALE GENOMIC DNA]</scope>
    <source>
        <strain evidence="10 11">DSM 26675</strain>
    </source>
</reference>
<organism evidence="10 11">
    <name type="scientific">Cytobacillus eiseniae</name>
    <dbReference type="NCBI Taxonomy" id="762947"/>
    <lineage>
        <taxon>Bacteria</taxon>
        <taxon>Bacillati</taxon>
        <taxon>Bacillota</taxon>
        <taxon>Bacilli</taxon>
        <taxon>Bacillales</taxon>
        <taxon>Bacillaceae</taxon>
        <taxon>Cytobacillus</taxon>
    </lineage>
</organism>
<dbReference type="EMBL" id="JAGIKZ010000012">
    <property type="protein sequence ID" value="MBP2241818.1"/>
    <property type="molecule type" value="Genomic_DNA"/>
</dbReference>
<comment type="caution">
    <text evidence="10">The sequence shown here is derived from an EMBL/GenBank/DDBJ whole genome shotgun (WGS) entry which is preliminary data.</text>
</comment>
<evidence type="ECO:0000313" key="10">
    <source>
        <dbReference type="EMBL" id="MBP2241818.1"/>
    </source>
</evidence>
<feature type="transmembrane region" description="Helical" evidence="6">
    <location>
        <begin position="7"/>
        <end position="26"/>
    </location>
</feature>
<evidence type="ECO:0000256" key="6">
    <source>
        <dbReference type="SAM" id="Phobius"/>
    </source>
</evidence>
<feature type="domain" description="TM2" evidence="7">
    <location>
        <begin position="4"/>
        <end position="53"/>
    </location>
</feature>
<keyword evidence="11" id="KW-1185">Reference proteome</keyword>
<gene>
    <name evidence="10" type="ORF">J2Z40_002390</name>
</gene>
<dbReference type="Proteomes" id="UP001519293">
    <property type="component" value="Unassembled WGS sequence"/>
</dbReference>